<dbReference type="Pfam" id="PF13450">
    <property type="entry name" value="NAD_binding_8"/>
    <property type="match status" value="1"/>
</dbReference>
<dbReference type="EMBL" id="MHLY01000006">
    <property type="protein sequence ID" value="OGZ18873.1"/>
    <property type="molecule type" value="Genomic_DNA"/>
</dbReference>
<dbReference type="Gene3D" id="3.50.50.60">
    <property type="entry name" value="FAD/NAD(P)-binding domain"/>
    <property type="match status" value="1"/>
</dbReference>
<sequence>MKTAIIGAGINGLYLSWKLSQLGHEVAVFEKKEKIGKTTCSGLFSERILEFIPQGEKLIQNKINSVLIHFPKKTFKVNFSKKILVINHFELDNLAADLARRAGVKIFLGNSISDIPQGFDRVIGCDGPNSIIRKKLGLREPFYRLAVQGFVSKEDYSNCVETWPISNGFIWKVPRGKETEYGVIGNPEEVKPLFEGFLSKNNLKLEKLESALVPQGFLIPSDPKITLCGDAAGLTKPWSGGGVIWGLLAADFLLKNFPDFIKYKIAVKKFFLPKIIISKIATKVFYFFGFSMPWFLPKNLKIESDFLL</sequence>
<protein>
    <recommendedName>
        <fullName evidence="3">FAD dependent oxidoreductase domain-containing protein</fullName>
    </recommendedName>
</protein>
<dbReference type="InterPro" id="IPR036188">
    <property type="entry name" value="FAD/NAD-bd_sf"/>
</dbReference>
<organism evidence="1 2">
    <name type="scientific">Candidatus Nealsonbacteria bacterium RBG_13_42_11</name>
    <dbReference type="NCBI Taxonomy" id="1801663"/>
    <lineage>
        <taxon>Bacteria</taxon>
        <taxon>Candidatus Nealsoniibacteriota</taxon>
    </lineage>
</organism>
<proteinExistence type="predicted"/>
<dbReference type="SUPFAM" id="SSF51905">
    <property type="entry name" value="FAD/NAD(P)-binding domain"/>
    <property type="match status" value="1"/>
</dbReference>
<gene>
    <name evidence="1" type="ORF">A2175_02475</name>
</gene>
<name>A0A1G2DZD0_9BACT</name>
<evidence type="ECO:0008006" key="3">
    <source>
        <dbReference type="Google" id="ProtNLM"/>
    </source>
</evidence>
<reference evidence="1 2" key="1">
    <citation type="journal article" date="2016" name="Nat. Commun.">
        <title>Thousands of microbial genomes shed light on interconnected biogeochemical processes in an aquifer system.</title>
        <authorList>
            <person name="Anantharaman K."/>
            <person name="Brown C.T."/>
            <person name="Hug L.A."/>
            <person name="Sharon I."/>
            <person name="Castelle C.J."/>
            <person name="Probst A.J."/>
            <person name="Thomas B.C."/>
            <person name="Singh A."/>
            <person name="Wilkins M.J."/>
            <person name="Karaoz U."/>
            <person name="Brodie E.L."/>
            <person name="Williams K.H."/>
            <person name="Hubbard S.S."/>
            <person name="Banfield J.F."/>
        </authorList>
    </citation>
    <scope>NUCLEOTIDE SEQUENCE [LARGE SCALE GENOMIC DNA]</scope>
</reference>
<dbReference type="PANTHER" id="PTHR42685:SF22">
    <property type="entry name" value="CONDITIONED MEDIUM FACTOR RECEPTOR 1"/>
    <property type="match status" value="1"/>
</dbReference>
<dbReference type="AlphaFoldDB" id="A0A1G2DZD0"/>
<evidence type="ECO:0000313" key="1">
    <source>
        <dbReference type="EMBL" id="OGZ18873.1"/>
    </source>
</evidence>
<accession>A0A1G2DZD0</accession>
<evidence type="ECO:0000313" key="2">
    <source>
        <dbReference type="Proteomes" id="UP000176755"/>
    </source>
</evidence>
<dbReference type="PANTHER" id="PTHR42685">
    <property type="entry name" value="GERANYLGERANYL DIPHOSPHATE REDUCTASE"/>
    <property type="match status" value="1"/>
</dbReference>
<dbReference type="InterPro" id="IPR050407">
    <property type="entry name" value="Geranylgeranyl_reductase"/>
</dbReference>
<dbReference type="STRING" id="1801663.A2175_02475"/>
<comment type="caution">
    <text evidence="1">The sequence shown here is derived from an EMBL/GenBank/DDBJ whole genome shotgun (WGS) entry which is preliminary data.</text>
</comment>
<dbReference type="Proteomes" id="UP000176755">
    <property type="component" value="Unassembled WGS sequence"/>
</dbReference>